<dbReference type="PROSITE" id="PS00463">
    <property type="entry name" value="ZN2_CY6_FUNGAL_1"/>
    <property type="match status" value="1"/>
</dbReference>
<name>A0AA38VHQ6_9PEZI</name>
<keyword evidence="2" id="KW-0862">Zinc</keyword>
<evidence type="ECO:0000256" key="5">
    <source>
        <dbReference type="ARBA" id="ARBA00023163"/>
    </source>
</evidence>
<evidence type="ECO:0000313" key="10">
    <source>
        <dbReference type="Proteomes" id="UP001174694"/>
    </source>
</evidence>
<dbReference type="InterPro" id="IPR036864">
    <property type="entry name" value="Zn2-C6_fun-type_DNA-bd_sf"/>
</dbReference>
<dbReference type="EMBL" id="JANBVO010000050">
    <property type="protein sequence ID" value="KAJ9133450.1"/>
    <property type="molecule type" value="Genomic_DNA"/>
</dbReference>
<dbReference type="CDD" id="cd00067">
    <property type="entry name" value="GAL4"/>
    <property type="match status" value="1"/>
</dbReference>
<gene>
    <name evidence="9" type="ORF">NKR23_g10785</name>
</gene>
<dbReference type="GO" id="GO:0005634">
    <property type="term" value="C:nucleus"/>
    <property type="evidence" value="ECO:0007669"/>
    <property type="project" value="UniProtKB-SubCell"/>
</dbReference>
<keyword evidence="10" id="KW-1185">Reference proteome</keyword>
<feature type="compositionally biased region" description="Polar residues" evidence="7">
    <location>
        <begin position="155"/>
        <end position="170"/>
    </location>
</feature>
<feature type="compositionally biased region" description="Polar residues" evidence="7">
    <location>
        <begin position="80"/>
        <end position="90"/>
    </location>
</feature>
<comment type="subcellular location">
    <subcellularLocation>
        <location evidence="1">Nucleus</location>
    </subcellularLocation>
</comment>
<feature type="region of interest" description="Disordered" evidence="7">
    <location>
        <begin position="143"/>
        <end position="176"/>
    </location>
</feature>
<evidence type="ECO:0000256" key="7">
    <source>
        <dbReference type="SAM" id="MobiDB-lite"/>
    </source>
</evidence>
<feature type="region of interest" description="Disordered" evidence="7">
    <location>
        <begin position="216"/>
        <end position="235"/>
    </location>
</feature>
<evidence type="ECO:0000256" key="6">
    <source>
        <dbReference type="ARBA" id="ARBA00023242"/>
    </source>
</evidence>
<dbReference type="Pfam" id="PF11951">
    <property type="entry name" value="Fungal_trans_2"/>
    <property type="match status" value="1"/>
</dbReference>
<keyword evidence="5" id="KW-0804">Transcription</keyword>
<dbReference type="GO" id="GO:0045944">
    <property type="term" value="P:positive regulation of transcription by RNA polymerase II"/>
    <property type="evidence" value="ECO:0007669"/>
    <property type="project" value="TreeGrafter"/>
</dbReference>
<dbReference type="AlphaFoldDB" id="A0AA38VHQ6"/>
<dbReference type="SUPFAM" id="SSF57701">
    <property type="entry name" value="Zn2/Cys6 DNA-binding domain"/>
    <property type="match status" value="1"/>
</dbReference>
<evidence type="ECO:0000259" key="8">
    <source>
        <dbReference type="PROSITE" id="PS50048"/>
    </source>
</evidence>
<comment type="caution">
    <text evidence="9">The sequence shown here is derived from an EMBL/GenBank/DDBJ whole genome shotgun (WGS) entry which is preliminary data.</text>
</comment>
<evidence type="ECO:0000256" key="1">
    <source>
        <dbReference type="ARBA" id="ARBA00004123"/>
    </source>
</evidence>
<organism evidence="9 10">
    <name type="scientific">Pleurostoma richardsiae</name>
    <dbReference type="NCBI Taxonomy" id="41990"/>
    <lineage>
        <taxon>Eukaryota</taxon>
        <taxon>Fungi</taxon>
        <taxon>Dikarya</taxon>
        <taxon>Ascomycota</taxon>
        <taxon>Pezizomycotina</taxon>
        <taxon>Sordariomycetes</taxon>
        <taxon>Sordariomycetidae</taxon>
        <taxon>Calosphaeriales</taxon>
        <taxon>Pleurostomataceae</taxon>
        <taxon>Pleurostoma</taxon>
    </lineage>
</organism>
<accession>A0AA38VHQ6</accession>
<keyword evidence="4" id="KW-0238">DNA-binding</keyword>
<dbReference type="GO" id="GO:0008270">
    <property type="term" value="F:zinc ion binding"/>
    <property type="evidence" value="ECO:0007669"/>
    <property type="project" value="InterPro"/>
</dbReference>
<dbReference type="Proteomes" id="UP001174694">
    <property type="component" value="Unassembled WGS sequence"/>
</dbReference>
<proteinExistence type="predicted"/>
<evidence type="ECO:0000256" key="3">
    <source>
        <dbReference type="ARBA" id="ARBA00023015"/>
    </source>
</evidence>
<evidence type="ECO:0000256" key="2">
    <source>
        <dbReference type="ARBA" id="ARBA00022833"/>
    </source>
</evidence>
<feature type="compositionally biased region" description="Basic residues" evidence="7">
    <location>
        <begin position="19"/>
        <end position="33"/>
    </location>
</feature>
<dbReference type="Pfam" id="PF00172">
    <property type="entry name" value="Zn_clus"/>
    <property type="match status" value="1"/>
</dbReference>
<evidence type="ECO:0000313" key="9">
    <source>
        <dbReference type="EMBL" id="KAJ9133450.1"/>
    </source>
</evidence>
<feature type="region of interest" description="Disordered" evidence="7">
    <location>
        <begin position="1"/>
        <end position="33"/>
    </location>
</feature>
<keyword evidence="3" id="KW-0805">Transcription regulation</keyword>
<dbReference type="SMART" id="SM00066">
    <property type="entry name" value="GAL4"/>
    <property type="match status" value="1"/>
</dbReference>
<dbReference type="PANTHER" id="PTHR37534:SF3">
    <property type="entry name" value="ZN(II)2CYS6 TRANSCRIPTION FACTOR (EUROFUNG)"/>
    <property type="match status" value="1"/>
</dbReference>
<dbReference type="InterPro" id="IPR001138">
    <property type="entry name" value="Zn2Cys6_DnaBD"/>
</dbReference>
<reference evidence="9" key="1">
    <citation type="submission" date="2022-07" db="EMBL/GenBank/DDBJ databases">
        <title>Fungi with potential for degradation of polypropylene.</title>
        <authorList>
            <person name="Gostincar C."/>
        </authorList>
    </citation>
    <scope>NUCLEOTIDE SEQUENCE</scope>
    <source>
        <strain evidence="9">EXF-13308</strain>
    </source>
</reference>
<feature type="domain" description="Zn(2)-C6 fungal-type" evidence="8">
    <location>
        <begin position="37"/>
        <end position="67"/>
    </location>
</feature>
<keyword evidence="6" id="KW-0539">Nucleus</keyword>
<protein>
    <submittedName>
        <fullName evidence="9">Zn(II)2Cys6 transcription factor</fullName>
    </submittedName>
</protein>
<evidence type="ECO:0000256" key="4">
    <source>
        <dbReference type="ARBA" id="ARBA00023125"/>
    </source>
</evidence>
<feature type="region of interest" description="Disordered" evidence="7">
    <location>
        <begin position="69"/>
        <end position="90"/>
    </location>
</feature>
<dbReference type="PANTHER" id="PTHR37534">
    <property type="entry name" value="TRANSCRIPTIONAL ACTIVATOR PROTEIN UGA3"/>
    <property type="match status" value="1"/>
</dbReference>
<sequence>MGSGETSEFEDAGRPGPARFRRKPRESRSRGLRTKTGCLTCRRRHKKCDEQVPVCGCCRLANRSCVYGEQRPPQEAARLTSRSSSEAHLHVQVQSSAATAPVAVGNAVDTHPVSDPNPHEHLVLADRTHPHGLGSAIHLPADELGAYPEPDHHLTPSSNPSGPIPSQGNQADGYPLAFTFSPDTHSVTSDLLTAAGASTRWLDLLASDAAQADTSFSLAPTPSRERSISPHEGQYAHAPIGGEWPYAATVASTTAAATQQHPWQEAEDIVLLDHENILFRRFAEHAASWLDVLDSQKHFSTYAIRLALRNMGLMKAILALSARHAAVSQTIIQGSRQLPPTTSASAHAQAIQYYYETLHYLQTALQHRSYTLSEEILATAIIISTYEMLDESASNWQRHLKGVFWIQRSQDVNGCSGGLRQAVWWAWLLQDIWAAFREKRRCFSFWSPTKDYADLTAHELAARGVYLLSQAVNYAAVARVYSVSGDPEARNQIMRAGDELLAALDAWKRYAGPSFKPLPTPKIDLVDGKESPFQSIWIHPANFAVAIMVYNFARILVTLYRPAEPGFGRYLKMQRTLGDAVAVICGIATALEDEGSQIITVHCLYGAGLCVQERSKREAIMSLIEACERRTGWPMSSVRDDLRAEWQRVDSEVND</sequence>
<dbReference type="GO" id="GO:0000976">
    <property type="term" value="F:transcription cis-regulatory region binding"/>
    <property type="evidence" value="ECO:0007669"/>
    <property type="project" value="TreeGrafter"/>
</dbReference>
<dbReference type="PROSITE" id="PS50048">
    <property type="entry name" value="ZN2_CY6_FUNGAL_2"/>
    <property type="match status" value="1"/>
</dbReference>
<dbReference type="GO" id="GO:0000981">
    <property type="term" value="F:DNA-binding transcription factor activity, RNA polymerase II-specific"/>
    <property type="evidence" value="ECO:0007669"/>
    <property type="project" value="InterPro"/>
</dbReference>
<dbReference type="Gene3D" id="4.10.240.10">
    <property type="entry name" value="Zn(2)-C6 fungal-type DNA-binding domain"/>
    <property type="match status" value="1"/>
</dbReference>
<dbReference type="InterPro" id="IPR021858">
    <property type="entry name" value="Fun_TF"/>
</dbReference>